<keyword evidence="7" id="KW-0503">Monooxygenase</keyword>
<keyword evidence="3 6" id="KW-0479">Metal-binding</keyword>
<dbReference type="EMBL" id="HBJA01001478">
    <property type="protein sequence ID" value="CAE0789285.1"/>
    <property type="molecule type" value="Transcribed_RNA"/>
</dbReference>
<dbReference type="GO" id="GO:0016705">
    <property type="term" value="F:oxidoreductase activity, acting on paired donors, with incorporation or reduction of molecular oxygen"/>
    <property type="evidence" value="ECO:0007669"/>
    <property type="project" value="InterPro"/>
</dbReference>
<dbReference type="InterPro" id="IPR036396">
    <property type="entry name" value="Cyt_P450_sf"/>
</dbReference>
<accession>A0A7S4C871</accession>
<evidence type="ECO:0000256" key="1">
    <source>
        <dbReference type="ARBA" id="ARBA00001971"/>
    </source>
</evidence>
<evidence type="ECO:0008006" key="9">
    <source>
        <dbReference type="Google" id="ProtNLM"/>
    </source>
</evidence>
<dbReference type="SUPFAM" id="SSF48264">
    <property type="entry name" value="Cytochrome P450"/>
    <property type="match status" value="1"/>
</dbReference>
<organism evidence="8">
    <name type="scientific">Eutreptiella gymnastica</name>
    <dbReference type="NCBI Taxonomy" id="73025"/>
    <lineage>
        <taxon>Eukaryota</taxon>
        <taxon>Discoba</taxon>
        <taxon>Euglenozoa</taxon>
        <taxon>Euglenida</taxon>
        <taxon>Spirocuta</taxon>
        <taxon>Euglenophyceae</taxon>
        <taxon>Eutreptiales</taxon>
        <taxon>Eutreptiaceae</taxon>
        <taxon>Eutreptiella</taxon>
    </lineage>
</organism>
<evidence type="ECO:0000256" key="3">
    <source>
        <dbReference type="ARBA" id="ARBA00022723"/>
    </source>
</evidence>
<dbReference type="PANTHER" id="PTHR24286:SF228">
    <property type="entry name" value="C-22 STEROL DESATURASE ERG5"/>
    <property type="match status" value="1"/>
</dbReference>
<feature type="binding site" description="axial binding residue" evidence="6">
    <location>
        <position position="461"/>
    </location>
    <ligand>
        <name>heme</name>
        <dbReference type="ChEBI" id="CHEBI:30413"/>
    </ligand>
    <ligandPart>
        <name>Fe</name>
        <dbReference type="ChEBI" id="CHEBI:18248"/>
    </ligandPart>
</feature>
<reference evidence="8" key="1">
    <citation type="submission" date="2021-01" db="EMBL/GenBank/DDBJ databases">
        <authorList>
            <person name="Corre E."/>
            <person name="Pelletier E."/>
            <person name="Niang G."/>
            <person name="Scheremetjew M."/>
            <person name="Finn R."/>
            <person name="Kale V."/>
            <person name="Holt S."/>
            <person name="Cochrane G."/>
            <person name="Meng A."/>
            <person name="Brown T."/>
            <person name="Cohen L."/>
        </authorList>
    </citation>
    <scope>NUCLEOTIDE SEQUENCE</scope>
    <source>
        <strain evidence="8">CCMP1594</strain>
    </source>
</reference>
<dbReference type="AlphaFoldDB" id="A0A7S4C871"/>
<dbReference type="Pfam" id="PF00067">
    <property type="entry name" value="p450"/>
    <property type="match status" value="1"/>
</dbReference>
<keyword evidence="5 6" id="KW-0408">Iron</keyword>
<dbReference type="PRINTS" id="PR00463">
    <property type="entry name" value="EP450I"/>
</dbReference>
<protein>
    <recommendedName>
        <fullName evidence="9">Cytochrome P450</fullName>
    </recommendedName>
</protein>
<gene>
    <name evidence="8" type="ORF">EGYM00163_LOCUS398</name>
</gene>
<dbReference type="PRINTS" id="PR00385">
    <property type="entry name" value="P450"/>
</dbReference>
<comment type="cofactor">
    <cofactor evidence="1 6">
        <name>heme</name>
        <dbReference type="ChEBI" id="CHEBI:30413"/>
    </cofactor>
</comment>
<dbReference type="PANTHER" id="PTHR24286">
    <property type="entry name" value="CYTOCHROME P450 26"/>
    <property type="match status" value="1"/>
</dbReference>
<proteinExistence type="inferred from homology"/>
<evidence type="ECO:0000256" key="4">
    <source>
        <dbReference type="ARBA" id="ARBA00023002"/>
    </source>
</evidence>
<dbReference type="GO" id="GO:0020037">
    <property type="term" value="F:heme binding"/>
    <property type="evidence" value="ECO:0007669"/>
    <property type="project" value="InterPro"/>
</dbReference>
<dbReference type="InterPro" id="IPR002401">
    <property type="entry name" value="Cyt_P450_E_grp-I"/>
</dbReference>
<evidence type="ECO:0000256" key="7">
    <source>
        <dbReference type="RuleBase" id="RU000461"/>
    </source>
</evidence>
<evidence type="ECO:0000313" key="8">
    <source>
        <dbReference type="EMBL" id="CAE0789285.1"/>
    </source>
</evidence>
<comment type="similarity">
    <text evidence="2 7">Belongs to the cytochrome P450 family.</text>
</comment>
<dbReference type="GO" id="GO:0004497">
    <property type="term" value="F:monooxygenase activity"/>
    <property type="evidence" value="ECO:0007669"/>
    <property type="project" value="UniProtKB-KW"/>
</dbReference>
<dbReference type="GO" id="GO:0016125">
    <property type="term" value="P:sterol metabolic process"/>
    <property type="evidence" value="ECO:0007669"/>
    <property type="project" value="TreeGrafter"/>
</dbReference>
<evidence type="ECO:0000256" key="2">
    <source>
        <dbReference type="ARBA" id="ARBA00010617"/>
    </source>
</evidence>
<dbReference type="InterPro" id="IPR001128">
    <property type="entry name" value="Cyt_P450"/>
</dbReference>
<keyword evidence="6 7" id="KW-0349">Heme</keyword>
<dbReference type="PROSITE" id="PS00086">
    <property type="entry name" value="CYTOCHROME_P450"/>
    <property type="match status" value="1"/>
</dbReference>
<dbReference type="InterPro" id="IPR017972">
    <property type="entry name" value="Cyt_P450_CS"/>
</dbReference>
<dbReference type="GO" id="GO:0005506">
    <property type="term" value="F:iron ion binding"/>
    <property type="evidence" value="ECO:0007669"/>
    <property type="project" value="InterPro"/>
</dbReference>
<evidence type="ECO:0000256" key="6">
    <source>
        <dbReference type="PIRSR" id="PIRSR602401-1"/>
    </source>
</evidence>
<keyword evidence="4 7" id="KW-0560">Oxidoreductase</keyword>
<dbReference type="Gene3D" id="1.10.630.10">
    <property type="entry name" value="Cytochrome P450"/>
    <property type="match status" value="1"/>
</dbReference>
<sequence length="516" mass="58380">MESILKASSQSTGVATRISDFLLRLFKGNPVACTVTGFVALVLYDQFKHRRYTRGMAGPRWTVPFIGGIIHMVQDPYEFWDQQKSWSQSRHGISWNSLVGKMILFLTDTDQIRHVLMKNDEDHFTTQLHPSAKDILGDTNIAFMTGPMHKRLRSSFLDLFTRKALTVYVQAQDRIVRTWLATLKDSSSPQEMRDVMRMANLETSQTVFAGPYLGSKEEREAFSQAYLDMTEGFLAIPVCLPGTGVWRARKGRKHVVKVLTKAAEEAMNNYKNDVAPVCLMDFWVRSVDTANKQAEANGEPPLEFSTYERMAEVMMDFLFASQDATSAALTWVLALMADHPDVYQKVREESLAVRGSDLSKPIDGEVIEQLVYTRNVIKELLRYRPVAPMLIEEAVSEQEIPGKCPFKAPKGAWVTCSLVAACENGFTEGSKFDPDRWGKERNEGSKHAKNWLPFGAGPHACPGREYAQNQLTTFLALMSTTYNLKRTHTSNSHKIKYLPTLYPHDCLMQFEPLVAH</sequence>
<evidence type="ECO:0000256" key="5">
    <source>
        <dbReference type="ARBA" id="ARBA00023004"/>
    </source>
</evidence>
<name>A0A7S4C871_9EUGL</name>